<comment type="caution">
    <text evidence="5">Lacks conserved residue(s) required for the propagation of feature annotation.</text>
</comment>
<feature type="disulfide bond" evidence="5">
    <location>
        <begin position="111"/>
        <end position="172"/>
    </location>
</feature>
<dbReference type="Gene3D" id="3.10.250.10">
    <property type="entry name" value="SRCR-like domain"/>
    <property type="match status" value="5"/>
</dbReference>
<dbReference type="Pfam" id="PF00530">
    <property type="entry name" value="SRCR"/>
    <property type="match status" value="5"/>
</dbReference>
<dbReference type="PANTHER" id="PTHR19331">
    <property type="entry name" value="SCAVENGER RECEPTOR DOMAIN-CONTAINING"/>
    <property type="match status" value="1"/>
</dbReference>
<evidence type="ECO:0000256" key="4">
    <source>
        <dbReference type="ARBA" id="ARBA00023180"/>
    </source>
</evidence>
<evidence type="ECO:0000256" key="5">
    <source>
        <dbReference type="PROSITE-ProRule" id="PRU00196"/>
    </source>
</evidence>
<dbReference type="Ensembl" id="ENSCCRT00020114808.1">
    <property type="protein sequence ID" value="ENSCCRP00020105107.1"/>
    <property type="gene ID" value="ENSCCRG00020047953.1"/>
</dbReference>
<dbReference type="FunFam" id="3.10.250.10:FF:000006">
    <property type="entry name" value="neurotrypsin isoform X2"/>
    <property type="match status" value="1"/>
</dbReference>
<evidence type="ECO:0000259" key="6">
    <source>
        <dbReference type="PROSITE" id="PS50287"/>
    </source>
</evidence>
<dbReference type="PROSITE" id="PS00420">
    <property type="entry name" value="SRCR_1"/>
    <property type="match status" value="1"/>
</dbReference>
<name>A0A8C2K9Z5_CYPCA</name>
<feature type="disulfide bond" evidence="5">
    <location>
        <begin position="208"/>
        <end position="272"/>
    </location>
</feature>
<keyword evidence="1" id="KW-0732">Signal</keyword>
<evidence type="ECO:0000256" key="2">
    <source>
        <dbReference type="ARBA" id="ARBA00022737"/>
    </source>
</evidence>
<keyword evidence="3 5" id="KW-1015">Disulfide bond</keyword>
<feature type="disulfide bond" evidence="5">
    <location>
        <begin position="98"/>
        <end position="162"/>
    </location>
</feature>
<dbReference type="InterPro" id="IPR036772">
    <property type="entry name" value="SRCR-like_dom_sf"/>
</dbReference>
<feature type="domain" description="SRCR" evidence="6">
    <location>
        <begin position="183"/>
        <end position="283"/>
    </location>
</feature>
<feature type="domain" description="SRCR" evidence="6">
    <location>
        <begin position="393"/>
        <end position="493"/>
    </location>
</feature>
<feature type="disulfide bond" evidence="5">
    <location>
        <begin position="431"/>
        <end position="492"/>
    </location>
</feature>
<dbReference type="InterPro" id="IPR001190">
    <property type="entry name" value="SRCR"/>
</dbReference>
<dbReference type="PROSITE" id="PS50287">
    <property type="entry name" value="SRCR_2"/>
    <property type="match status" value="5"/>
</dbReference>
<dbReference type="PRINTS" id="PR00258">
    <property type="entry name" value="SPERACTRCPTR"/>
</dbReference>
<dbReference type="SMART" id="SM00202">
    <property type="entry name" value="SR"/>
    <property type="match status" value="5"/>
</dbReference>
<feature type="domain" description="SRCR" evidence="6">
    <location>
        <begin position="73"/>
        <end position="173"/>
    </location>
</feature>
<keyword evidence="2" id="KW-0677">Repeat</keyword>
<dbReference type="FunFam" id="3.10.250.10:FF:000009">
    <property type="entry name" value="WC1"/>
    <property type="match status" value="3"/>
</dbReference>
<dbReference type="SUPFAM" id="SSF56487">
    <property type="entry name" value="SRCR-like"/>
    <property type="match status" value="5"/>
</dbReference>
<dbReference type="FunFam" id="3.10.250.10:FF:000013">
    <property type="entry name" value="CD163 molecule like 1"/>
    <property type="match status" value="1"/>
</dbReference>
<feature type="disulfide bond" evidence="5">
    <location>
        <begin position="142"/>
        <end position="152"/>
    </location>
</feature>
<protein>
    <recommendedName>
        <fullName evidence="6">SRCR domain-containing protein</fullName>
    </recommendedName>
</protein>
<reference evidence="7" key="1">
    <citation type="submission" date="2025-08" db="UniProtKB">
        <authorList>
            <consortium name="Ensembl"/>
        </authorList>
    </citation>
    <scope>IDENTIFICATION</scope>
</reference>
<feature type="domain" description="SRCR" evidence="6">
    <location>
        <begin position="489"/>
        <end position="591"/>
    </location>
</feature>
<feature type="disulfide bond" evidence="5">
    <location>
        <begin position="560"/>
        <end position="570"/>
    </location>
</feature>
<keyword evidence="4" id="KW-0325">Glycoprotein</keyword>
<evidence type="ECO:0000256" key="1">
    <source>
        <dbReference type="ARBA" id="ARBA00022729"/>
    </source>
</evidence>
<dbReference type="PANTHER" id="PTHR19331:SF465">
    <property type="entry name" value="EGG PEPTIDE SPERACT RECEPTOR"/>
    <property type="match status" value="1"/>
</dbReference>
<dbReference type="Proteomes" id="UP000694701">
    <property type="component" value="Unplaced"/>
</dbReference>
<organism evidence="7 8">
    <name type="scientific">Cyprinus carpio</name>
    <name type="common">Common carp</name>
    <dbReference type="NCBI Taxonomy" id="7962"/>
    <lineage>
        <taxon>Eukaryota</taxon>
        <taxon>Metazoa</taxon>
        <taxon>Chordata</taxon>
        <taxon>Craniata</taxon>
        <taxon>Vertebrata</taxon>
        <taxon>Euteleostomi</taxon>
        <taxon>Actinopterygii</taxon>
        <taxon>Neopterygii</taxon>
        <taxon>Teleostei</taxon>
        <taxon>Ostariophysi</taxon>
        <taxon>Cypriniformes</taxon>
        <taxon>Cyprinidae</taxon>
        <taxon>Cyprininae</taxon>
        <taxon>Cyprinus</taxon>
    </lineage>
</organism>
<evidence type="ECO:0000313" key="7">
    <source>
        <dbReference type="Ensembl" id="ENSCCRP00020105107.1"/>
    </source>
</evidence>
<feature type="disulfide bond" evidence="5">
    <location>
        <begin position="252"/>
        <end position="262"/>
    </location>
</feature>
<feature type="domain" description="SRCR" evidence="6">
    <location>
        <begin position="287"/>
        <end position="388"/>
    </location>
</feature>
<dbReference type="AlphaFoldDB" id="A0A8C2K9Z5"/>
<accession>A0A8C2K9Z5</accession>
<dbReference type="GO" id="GO:0016020">
    <property type="term" value="C:membrane"/>
    <property type="evidence" value="ECO:0007669"/>
    <property type="project" value="InterPro"/>
</dbReference>
<feature type="disulfide bond" evidence="5">
    <location>
        <begin position="355"/>
        <end position="365"/>
    </location>
</feature>
<evidence type="ECO:0000256" key="3">
    <source>
        <dbReference type="ARBA" id="ARBA00023157"/>
    </source>
</evidence>
<evidence type="ECO:0000313" key="8">
    <source>
        <dbReference type="Proteomes" id="UP000694701"/>
    </source>
</evidence>
<sequence>MDRDTTSLICQELNCGRSGSEPIYSEGLKPHNWLDKLNCRQHDSTLCFSFNVFCCERCWSVLVDVCVLDHVPLRLSGGKGRCSGRLEVYHNAVWGSVCDDQWDISDAQVVCRQLGCGAALRADGNSVFGAGEGVVWMNKVECRGNEIHLWDCPLSLKNHTDCSHKEHAGLTCVDVCVLDHVPLRLSGGKGRCSGRLEVYHNAVWGSVCEDQWDISDAQVVSRQLGCGAALRADGNSVFGAGEGVVWLNRVECRGNEIHLWDCPLSLKNHTDCSHKEHAGLNCAGHKVRLIGGSRCSGRLEILHDQTWMSVCDAVFDQQDAEVVCRELDCGAPVQVLGAAAFGKGDTQMWTQEIQCRGNESQIHMCQTSFNITPKYNCSHKNNVGLLCTEIIHVRLVSGSSPCSGTVEVLHRGQWGTVSDDGWDMADAAVVCRELDCGEPVDALSDAQVGLGSGPILMNNAMCTGSESTLKKCGSVTWGFQDVGQNKSAGVMCSGNLIFRCAGRVEVLHRGQWGTVGDAAWDMTEAAVVSRELDCGEPVDAVGDAYFGPGSGPIWTNHMICTGSETTLRNCGSVNLRDYDCNHDTDAGVICSGELL</sequence>
<proteinExistence type="predicted"/>
<feature type="disulfide bond" evidence="5">
    <location>
        <begin position="462"/>
        <end position="472"/>
    </location>
</feature>